<reference evidence="2 3" key="1">
    <citation type="submission" date="2014-10" db="EMBL/GenBank/DDBJ databases">
        <title>Draft genome sequence of the proteorhodopsin-containing marine bacterium Dokdonia donghaensis.</title>
        <authorList>
            <person name="Gomez-Consarnau L."/>
            <person name="Gonzalez J.M."/>
            <person name="Riedel T."/>
            <person name="Jaenicke S."/>
            <person name="Wagner-Doebler I."/>
            <person name="Fuhrman J.A."/>
        </authorList>
    </citation>
    <scope>NUCLEOTIDE SEQUENCE [LARGE SCALE GENOMIC DNA]</scope>
    <source>
        <strain evidence="2 3">DSW-1</strain>
    </source>
</reference>
<dbReference type="Pfam" id="PF08818">
    <property type="entry name" value="DUF1801"/>
    <property type="match status" value="1"/>
</dbReference>
<dbReference type="KEGG" id="ddo:I597_1784"/>
<accession>A0A0A2H027</accession>
<dbReference type="Gene3D" id="3.90.1150.200">
    <property type="match status" value="1"/>
</dbReference>
<proteinExistence type="predicted"/>
<dbReference type="Pfam" id="PF13376">
    <property type="entry name" value="OmdA"/>
    <property type="match status" value="1"/>
</dbReference>
<dbReference type="SUPFAM" id="SSF159888">
    <property type="entry name" value="YdhG-like"/>
    <property type="match status" value="1"/>
</dbReference>
<sequence length="199" mass="23107">MTKDEKLNNFYNQEVPWLASLNKIRTLLKSTDLVEDVKWGMPVYTINNDNVVGVASFKHHYGLWFYQGVYLTDASNLLRNAQEGKTKAMRHLHFTEDDIIDEKLITSYVDEAIQNARDGKKMPVVRSIKKVLLPTMLKNELYNDAQLKLHFTALTKAKQRAYADYINEAKQEATKRKRLDRCIPFILEGKGIDALWKKN</sequence>
<feature type="domain" description="YdhG-like" evidence="1">
    <location>
        <begin position="19"/>
        <end position="113"/>
    </location>
</feature>
<keyword evidence="3" id="KW-1185">Reference proteome</keyword>
<comment type="caution">
    <text evidence="2">The sequence shown here is derived from an EMBL/GenBank/DDBJ whole genome shotgun (WGS) entry which is preliminary data.</text>
</comment>
<dbReference type="AlphaFoldDB" id="A0A0A2H027"/>
<evidence type="ECO:0000313" key="2">
    <source>
        <dbReference type="EMBL" id="KGO06035.1"/>
    </source>
</evidence>
<dbReference type="Proteomes" id="UP000030140">
    <property type="component" value="Unassembled WGS sequence"/>
</dbReference>
<dbReference type="PATRIC" id="fig|1300343.5.peg.1795"/>
<organism evidence="2 3">
    <name type="scientific">Dokdonia donghaensis DSW-1</name>
    <dbReference type="NCBI Taxonomy" id="1300343"/>
    <lineage>
        <taxon>Bacteria</taxon>
        <taxon>Pseudomonadati</taxon>
        <taxon>Bacteroidota</taxon>
        <taxon>Flavobacteriia</taxon>
        <taxon>Flavobacteriales</taxon>
        <taxon>Flavobacteriaceae</taxon>
        <taxon>Dokdonia</taxon>
    </lineage>
</organism>
<evidence type="ECO:0000313" key="3">
    <source>
        <dbReference type="Proteomes" id="UP000030140"/>
    </source>
</evidence>
<evidence type="ECO:0000259" key="1">
    <source>
        <dbReference type="Pfam" id="PF08818"/>
    </source>
</evidence>
<dbReference type="InterPro" id="IPR014922">
    <property type="entry name" value="YdhG-like"/>
</dbReference>
<gene>
    <name evidence="2" type="ORF">NV36_03715</name>
</gene>
<protein>
    <recommendedName>
        <fullName evidence="1">YdhG-like domain-containing protein</fullName>
    </recommendedName>
</protein>
<name>A0A0A2H027_9FLAO</name>
<dbReference type="EMBL" id="JSAQ01000001">
    <property type="protein sequence ID" value="KGO06035.1"/>
    <property type="molecule type" value="Genomic_DNA"/>
</dbReference>